<reference evidence="2" key="1">
    <citation type="journal article" date="2018" name="Science">
        <title>A primordial and reversible TCA cycle in a facultatively chemolithoautotrophic thermophile.</title>
        <authorList>
            <person name="Nunoura T."/>
            <person name="Chikaraishi Y."/>
            <person name="Izaki R."/>
            <person name="Suwa T."/>
            <person name="Sato T."/>
            <person name="Harada T."/>
            <person name="Mori K."/>
            <person name="Kato Y."/>
            <person name="Miyazaki M."/>
            <person name="Shimamura S."/>
            <person name="Yanagawa K."/>
            <person name="Shuto A."/>
            <person name="Ohkouchi N."/>
            <person name="Fujita N."/>
            <person name="Takaki Y."/>
            <person name="Atomi H."/>
            <person name="Takai K."/>
        </authorList>
    </citation>
    <scope>NUCLEOTIDE SEQUENCE [LARGE SCALE GENOMIC DNA]</scope>
    <source>
        <strain evidence="2">DSM 17441 / JCM 13301 / NBRC 103674 / ABI70S6</strain>
    </source>
</reference>
<keyword evidence="2" id="KW-1185">Reference proteome</keyword>
<dbReference type="KEGG" id="ttk:TST_0220"/>
<protein>
    <recommendedName>
        <fullName evidence="3">Penicillin-binding protein activator LpoB</fullName>
    </recommendedName>
</protein>
<sequence length="186" mass="20624">MLRFFVGFLWISLVLSGCGSGVRYYINKGTEISFVRNVAVLPFQNNTGDKYAAERIRDLVITEILARGIFEVVDKGTLDAALREEGVDMSSPVDRNTARRLARLLGVQAFIAGTVNQYEEVRRGSYSYPVVSITLRLIDANTGTILWQASGTASGYSTWGRLFGLGSKDIMQVSMELVERLISTLR</sequence>
<dbReference type="Gene3D" id="3.40.50.10610">
    <property type="entry name" value="ABC-type transport auxiliary lipoprotein component"/>
    <property type="match status" value="1"/>
</dbReference>
<organism evidence="1 2">
    <name type="scientific">Thermosulfidibacter takaii (strain DSM 17441 / JCM 13301 / NBRC 103674 / ABI70S6)</name>
    <dbReference type="NCBI Taxonomy" id="1298851"/>
    <lineage>
        <taxon>Bacteria</taxon>
        <taxon>Pseudomonadati</taxon>
        <taxon>Thermosulfidibacterota</taxon>
        <taxon>Thermosulfidibacteria</taxon>
        <taxon>Thermosulfidibacterales</taxon>
        <taxon>Thermosulfidibacteraceae</taxon>
    </lineage>
</organism>
<dbReference type="OrthoDB" id="9791579at2"/>
<dbReference type="PROSITE" id="PS51257">
    <property type="entry name" value="PROKAR_LIPOPROTEIN"/>
    <property type="match status" value="1"/>
</dbReference>
<evidence type="ECO:0008006" key="3">
    <source>
        <dbReference type="Google" id="ProtNLM"/>
    </source>
</evidence>
<evidence type="ECO:0000313" key="1">
    <source>
        <dbReference type="EMBL" id="BAT71029.1"/>
    </source>
</evidence>
<evidence type="ECO:0000313" key="2">
    <source>
        <dbReference type="Proteomes" id="UP000063234"/>
    </source>
</evidence>
<dbReference type="AlphaFoldDB" id="A0A0S3QRS9"/>
<proteinExistence type="predicted"/>
<dbReference type="Pfam" id="PF05643">
    <property type="entry name" value="GNA1162-like"/>
    <property type="match status" value="1"/>
</dbReference>
<dbReference type="STRING" id="1298851.TST_0220"/>
<dbReference type="Proteomes" id="UP000063234">
    <property type="component" value="Chromosome"/>
</dbReference>
<name>A0A0S3QRS9_THET7</name>
<accession>A0A0S3QRS9</accession>
<dbReference type="RefSeq" id="WP_068548859.1">
    <property type="nucleotide sequence ID" value="NZ_AP013035.1"/>
</dbReference>
<dbReference type="InterPro" id="IPR008517">
    <property type="entry name" value="GNA1162-like"/>
</dbReference>
<dbReference type="EMBL" id="AP013035">
    <property type="protein sequence ID" value="BAT71029.1"/>
    <property type="molecule type" value="Genomic_DNA"/>
</dbReference>
<gene>
    <name evidence="1" type="ORF">TST_0220</name>
</gene>